<evidence type="ECO:0008006" key="3">
    <source>
        <dbReference type="Google" id="ProtNLM"/>
    </source>
</evidence>
<name>A0A5J5ENT2_9PEZI</name>
<accession>A0A5J5ENT2</accession>
<comment type="caution">
    <text evidence="1">The sequence shown here is derived from an EMBL/GenBank/DDBJ whole genome shotgun (WGS) entry which is preliminary data.</text>
</comment>
<keyword evidence="2" id="KW-1185">Reference proteome</keyword>
<dbReference type="InParanoid" id="A0A5J5ENT2"/>
<evidence type="ECO:0000313" key="1">
    <source>
        <dbReference type="EMBL" id="KAA8897740.1"/>
    </source>
</evidence>
<dbReference type="AlphaFoldDB" id="A0A5J5ENT2"/>
<dbReference type="InterPro" id="IPR009003">
    <property type="entry name" value="Peptidase_S1_PA"/>
</dbReference>
<dbReference type="OrthoDB" id="5344577at2759"/>
<protein>
    <recommendedName>
        <fullName evidence="3">Peptidase S1 domain-containing protein</fullName>
    </recommendedName>
</protein>
<organism evidence="1 2">
    <name type="scientific">Sphaerosporella brunnea</name>
    <dbReference type="NCBI Taxonomy" id="1250544"/>
    <lineage>
        <taxon>Eukaryota</taxon>
        <taxon>Fungi</taxon>
        <taxon>Dikarya</taxon>
        <taxon>Ascomycota</taxon>
        <taxon>Pezizomycotina</taxon>
        <taxon>Pezizomycetes</taxon>
        <taxon>Pezizales</taxon>
        <taxon>Pyronemataceae</taxon>
        <taxon>Sphaerosporella</taxon>
    </lineage>
</organism>
<reference evidence="1 2" key="1">
    <citation type="submission" date="2019-09" db="EMBL/GenBank/DDBJ databases">
        <title>Draft genome of the ectomycorrhizal ascomycete Sphaerosporella brunnea.</title>
        <authorList>
            <consortium name="DOE Joint Genome Institute"/>
            <person name="Benucci G.M."/>
            <person name="Marozzi G."/>
            <person name="Antonielli L."/>
            <person name="Sanchez S."/>
            <person name="Marco P."/>
            <person name="Wang X."/>
            <person name="Falini L.B."/>
            <person name="Barry K."/>
            <person name="Haridas S."/>
            <person name="Lipzen A."/>
            <person name="Labutti K."/>
            <person name="Grigoriev I.V."/>
            <person name="Murat C."/>
            <person name="Martin F."/>
            <person name="Albertini E."/>
            <person name="Donnini D."/>
            <person name="Bonito G."/>
        </authorList>
    </citation>
    <scope>NUCLEOTIDE SEQUENCE [LARGE SCALE GENOMIC DNA]</scope>
    <source>
        <strain evidence="1 2">Sb_GMNB300</strain>
    </source>
</reference>
<gene>
    <name evidence="1" type="ORF">FN846DRAFT_892982</name>
</gene>
<dbReference type="EMBL" id="VXIS01000194">
    <property type="protein sequence ID" value="KAA8897740.1"/>
    <property type="molecule type" value="Genomic_DNA"/>
</dbReference>
<evidence type="ECO:0000313" key="2">
    <source>
        <dbReference type="Proteomes" id="UP000326924"/>
    </source>
</evidence>
<sequence>MFYHNGKRLGAASIPRAFRITEVPSDVAQSLPHIRQQLIEAKDAPLPLGLTVLKVGFSSDFAVPAITVLTTSEFHLTSAAEVPTPIVLCVGRFELLATLRDPLGPIDHGEQEAKEMLEGGASGRELRDRIRWLESMKVSKRFCSTPGPIYHGTSIGLAVGPESKGSAGLYVTPTTSANGFIAKRNYLLTAAHVVLPGGFPERMDVPFDDSVTIVPVADITTPGRLDVARVLFDLQNYWFLNSVKAKELVVAAKTPCGTVMTGKIGCDPQGWREDWALISLEDVFRGKNGLFRDLEGFGDISKGVQDIAADGEVEGGVDLCHDRTWYKDGASTGWTAGEVSQQELELFLKSTAGEDYHGAVHEKNVVRARLVLLQAADGASMAAAGDSGSALFSLSDGGRKFVWGGMIVSLFRPSLGQEFVMAVPQSQILEQLALRTGVRWEL</sequence>
<proteinExistence type="predicted"/>
<dbReference type="Proteomes" id="UP000326924">
    <property type="component" value="Unassembled WGS sequence"/>
</dbReference>
<dbReference type="SUPFAM" id="SSF50494">
    <property type="entry name" value="Trypsin-like serine proteases"/>
    <property type="match status" value="2"/>
</dbReference>